<name>A0A4R0REX6_9APHY</name>
<reference evidence="2 3" key="1">
    <citation type="submission" date="2018-11" db="EMBL/GenBank/DDBJ databases">
        <title>Genome assembly of Steccherinum ochraceum LE-BIN_3174, the white-rot fungus of the Steccherinaceae family (The Residual Polyporoid clade, Polyporales, Basidiomycota).</title>
        <authorList>
            <person name="Fedorova T.V."/>
            <person name="Glazunova O.A."/>
            <person name="Landesman E.O."/>
            <person name="Moiseenko K.V."/>
            <person name="Psurtseva N.V."/>
            <person name="Savinova O.S."/>
            <person name="Shakhova N.V."/>
            <person name="Tyazhelova T.V."/>
            <person name="Vasina D.V."/>
        </authorList>
    </citation>
    <scope>NUCLEOTIDE SEQUENCE [LARGE SCALE GENOMIC DNA]</scope>
    <source>
        <strain evidence="2 3">LE-BIN_3174</strain>
    </source>
</reference>
<dbReference type="Proteomes" id="UP000292702">
    <property type="component" value="Unassembled WGS sequence"/>
</dbReference>
<protein>
    <submittedName>
        <fullName evidence="2">Uncharacterized protein</fullName>
    </submittedName>
</protein>
<evidence type="ECO:0000256" key="1">
    <source>
        <dbReference type="SAM" id="Phobius"/>
    </source>
</evidence>
<proteinExistence type="predicted"/>
<dbReference type="EMBL" id="RWJN01000520">
    <property type="protein sequence ID" value="TCD60974.1"/>
    <property type="molecule type" value="Genomic_DNA"/>
</dbReference>
<feature type="transmembrane region" description="Helical" evidence="1">
    <location>
        <begin position="49"/>
        <end position="68"/>
    </location>
</feature>
<feature type="transmembrane region" description="Helical" evidence="1">
    <location>
        <begin position="124"/>
        <end position="143"/>
    </location>
</feature>
<evidence type="ECO:0000313" key="3">
    <source>
        <dbReference type="Proteomes" id="UP000292702"/>
    </source>
</evidence>
<dbReference type="AlphaFoldDB" id="A0A4R0REX6"/>
<comment type="caution">
    <text evidence="2">The sequence shown here is derived from an EMBL/GenBank/DDBJ whole genome shotgun (WGS) entry which is preliminary data.</text>
</comment>
<sequence>MGSHVGRSGLVSANNASLGVSGFIPSIEIWSISDCILTILGMSGAAVGYAARSAAIASDLLVLVLTWVKTAGMRQECLKLKGFKPTLTMLLLRDGTLYFGLLLVVNVIQLILDALAPDNGHATTSFIAVTNAVTANLVARFILDLRTAFEGESGKSRVMSSLKFDVGDMAAPFGVQDSTWDYRTADNVASGHSEQFEVAAARLRGGPRLESEEIALQVTTMSACKTRGNRDLLCV</sequence>
<keyword evidence="1" id="KW-0472">Membrane</keyword>
<keyword evidence="1" id="KW-1133">Transmembrane helix</keyword>
<evidence type="ECO:0000313" key="2">
    <source>
        <dbReference type="EMBL" id="TCD60974.1"/>
    </source>
</evidence>
<keyword evidence="1" id="KW-0812">Transmembrane</keyword>
<feature type="transmembrane region" description="Helical" evidence="1">
    <location>
        <begin position="89"/>
        <end position="112"/>
    </location>
</feature>
<keyword evidence="3" id="KW-1185">Reference proteome</keyword>
<gene>
    <name evidence="2" type="ORF">EIP91_009239</name>
</gene>
<organism evidence="2 3">
    <name type="scientific">Steccherinum ochraceum</name>
    <dbReference type="NCBI Taxonomy" id="92696"/>
    <lineage>
        <taxon>Eukaryota</taxon>
        <taxon>Fungi</taxon>
        <taxon>Dikarya</taxon>
        <taxon>Basidiomycota</taxon>
        <taxon>Agaricomycotina</taxon>
        <taxon>Agaricomycetes</taxon>
        <taxon>Polyporales</taxon>
        <taxon>Steccherinaceae</taxon>
        <taxon>Steccherinum</taxon>
    </lineage>
</organism>
<accession>A0A4R0REX6</accession>